<reference evidence="3" key="2">
    <citation type="submission" date="2020-09" db="EMBL/GenBank/DDBJ databases">
        <authorList>
            <person name="Sun Q."/>
            <person name="Sedlacek I."/>
        </authorList>
    </citation>
    <scope>NUCLEOTIDE SEQUENCE</scope>
    <source>
        <strain evidence="3">CCM 8606</strain>
    </source>
</reference>
<keyword evidence="1" id="KW-0175">Coiled coil</keyword>
<evidence type="ECO:0000313" key="3">
    <source>
        <dbReference type="EMBL" id="GGI14726.1"/>
    </source>
</evidence>
<proteinExistence type="predicted"/>
<accession>A0A8J3AQ39</accession>
<dbReference type="EMBL" id="BMDH01000003">
    <property type="protein sequence ID" value="GGI14726.1"/>
    <property type="molecule type" value="Genomic_DNA"/>
</dbReference>
<protein>
    <recommendedName>
        <fullName evidence="2">MobA/VirD2-like nuclease domain-containing protein</fullName>
    </recommendedName>
</protein>
<reference evidence="3" key="1">
    <citation type="journal article" date="2014" name="Int. J. Syst. Evol. Microbiol.">
        <title>Complete genome sequence of Corynebacterium casei LMG S-19264T (=DSM 44701T), isolated from a smear-ripened cheese.</title>
        <authorList>
            <consortium name="US DOE Joint Genome Institute (JGI-PGF)"/>
            <person name="Walter F."/>
            <person name="Albersmeier A."/>
            <person name="Kalinowski J."/>
            <person name="Ruckert C."/>
        </authorList>
    </citation>
    <scope>NUCLEOTIDE SEQUENCE</scope>
    <source>
        <strain evidence="3">CCM 8606</strain>
    </source>
</reference>
<feature type="coiled-coil region" evidence="1">
    <location>
        <begin position="441"/>
        <end position="475"/>
    </location>
</feature>
<comment type="caution">
    <text evidence="3">The sequence shown here is derived from an EMBL/GenBank/DDBJ whole genome shotgun (WGS) entry which is preliminary data.</text>
</comment>
<gene>
    <name evidence="3" type="ORF">GCM10007377_12360</name>
</gene>
<keyword evidence="4" id="KW-1185">Reference proteome</keyword>
<dbReference type="AlphaFoldDB" id="A0A8J3AQ39"/>
<feature type="domain" description="MobA/VirD2-like nuclease" evidence="2">
    <location>
        <begin position="32"/>
        <end position="168"/>
    </location>
</feature>
<name>A0A8J3AQ39_9BIFI</name>
<evidence type="ECO:0000259" key="2">
    <source>
        <dbReference type="Pfam" id="PF03432"/>
    </source>
</evidence>
<dbReference type="Pfam" id="PF03432">
    <property type="entry name" value="Relaxase"/>
    <property type="match status" value="1"/>
</dbReference>
<dbReference type="RefSeq" id="WP_188355404.1">
    <property type="nucleotide sequence ID" value="NZ_BMDH01000003.1"/>
</dbReference>
<evidence type="ECO:0000256" key="1">
    <source>
        <dbReference type="SAM" id="Coils"/>
    </source>
</evidence>
<evidence type="ECO:0000313" key="4">
    <source>
        <dbReference type="Proteomes" id="UP000619536"/>
    </source>
</evidence>
<organism evidence="3 4">
    <name type="scientific">Galliscardovia ingluviei</name>
    <dbReference type="NCBI Taxonomy" id="1769422"/>
    <lineage>
        <taxon>Bacteria</taxon>
        <taxon>Bacillati</taxon>
        <taxon>Actinomycetota</taxon>
        <taxon>Actinomycetes</taxon>
        <taxon>Bifidobacteriales</taxon>
        <taxon>Bifidobacteriaceae</taxon>
        <taxon>Galliscardovia</taxon>
    </lineage>
</organism>
<dbReference type="Proteomes" id="UP000619536">
    <property type="component" value="Unassembled WGS sequence"/>
</dbReference>
<sequence>MAILKLGKKITARKDQNMKSTATTPIYGVIKYVINGEKTNEGTLVSNNYVNDQDAMSLAEGMIFDLKHAPYGIDEKTRWALHLKHSFSPDEQVTPELAHQIGIELAEAITQGDYKYVIATHVDRHHIHNHIVICMAGQLPPHKHMRLHKTAIQQWRNISDDLCKQYGLSVLEPAKSQPDNYAKTFEELYSELKGISRKQALRSMIDEAVITSQSYDEFVDALQERGISVAVRGNNLVYTNLATGMKVRSSKLGYAYTPPAIMSRVQGQILGWVSINETLIKSQSTNTITFYLPKSKRQLLMSVPREQLIQSNKTYHIFFAEDAQIVLKDRRGRYVKTINKQDLYQYFGDKTLTAIQQIAHSNRGNRQHVVMGRSEAHNRYLRYQAMRIDQLNDRIDQLMSVRQTMQQGISIDTRITQLNNDIKTLQREMRAGLTALIDAEHNNDYETRAQVQAQLEQLEQDLTSTQQQLQELQRFTQREQEQQRTRKHPRR</sequence>
<dbReference type="InterPro" id="IPR005094">
    <property type="entry name" value="Endonuclease_MobA/VirD2"/>
</dbReference>